<name>A0A8J5SBP3_ZIZPA</name>
<proteinExistence type="predicted"/>
<feature type="coiled-coil region" evidence="1">
    <location>
        <begin position="46"/>
        <end position="140"/>
    </location>
</feature>
<keyword evidence="1" id="KW-0175">Coiled coil</keyword>
<keyword evidence="3" id="KW-1185">Reference proteome</keyword>
<evidence type="ECO:0000313" key="2">
    <source>
        <dbReference type="EMBL" id="KAG8068668.1"/>
    </source>
</evidence>
<comment type="caution">
    <text evidence="2">The sequence shown here is derived from an EMBL/GenBank/DDBJ whole genome shotgun (WGS) entry which is preliminary data.</text>
</comment>
<sequence length="146" mass="16322">MMVSEGNSASSVSSLISRPLLSASSKRMEMVVGQAQHSTDVAAMERDAVSIELEKLKKQLTKSEASAQKWCGIHYRMTAQCEDLERRLASTQRQLDAYRTCTKAVIQMVDDEPPSTQWLADESFDRLDGAEGRLKQLARNLQKSNE</sequence>
<dbReference type="AlphaFoldDB" id="A0A8J5SBP3"/>
<reference evidence="2" key="1">
    <citation type="journal article" date="2021" name="bioRxiv">
        <title>Whole Genome Assembly and Annotation of Northern Wild Rice, Zizania palustris L., Supports a Whole Genome Duplication in the Zizania Genus.</title>
        <authorList>
            <person name="Haas M."/>
            <person name="Kono T."/>
            <person name="Macchietto M."/>
            <person name="Millas R."/>
            <person name="McGilp L."/>
            <person name="Shao M."/>
            <person name="Duquette J."/>
            <person name="Hirsch C.N."/>
            <person name="Kimball J."/>
        </authorList>
    </citation>
    <scope>NUCLEOTIDE SEQUENCE</scope>
    <source>
        <tissue evidence="2">Fresh leaf tissue</tissue>
    </source>
</reference>
<gene>
    <name evidence="2" type="ORF">GUJ93_ZPchr0005g16369</name>
</gene>
<evidence type="ECO:0000313" key="3">
    <source>
        <dbReference type="Proteomes" id="UP000729402"/>
    </source>
</evidence>
<dbReference type="EMBL" id="JAAALK010000284">
    <property type="protein sequence ID" value="KAG8068668.1"/>
    <property type="molecule type" value="Genomic_DNA"/>
</dbReference>
<dbReference type="Proteomes" id="UP000729402">
    <property type="component" value="Unassembled WGS sequence"/>
</dbReference>
<evidence type="ECO:0000256" key="1">
    <source>
        <dbReference type="SAM" id="Coils"/>
    </source>
</evidence>
<accession>A0A8J5SBP3</accession>
<reference evidence="2" key="2">
    <citation type="submission" date="2021-02" db="EMBL/GenBank/DDBJ databases">
        <authorList>
            <person name="Kimball J.A."/>
            <person name="Haas M.W."/>
            <person name="Macchietto M."/>
            <person name="Kono T."/>
            <person name="Duquette J."/>
            <person name="Shao M."/>
        </authorList>
    </citation>
    <scope>NUCLEOTIDE SEQUENCE</scope>
    <source>
        <tissue evidence="2">Fresh leaf tissue</tissue>
    </source>
</reference>
<protein>
    <submittedName>
        <fullName evidence="2">Uncharacterized protein</fullName>
    </submittedName>
</protein>
<organism evidence="2 3">
    <name type="scientific">Zizania palustris</name>
    <name type="common">Northern wild rice</name>
    <dbReference type="NCBI Taxonomy" id="103762"/>
    <lineage>
        <taxon>Eukaryota</taxon>
        <taxon>Viridiplantae</taxon>
        <taxon>Streptophyta</taxon>
        <taxon>Embryophyta</taxon>
        <taxon>Tracheophyta</taxon>
        <taxon>Spermatophyta</taxon>
        <taxon>Magnoliopsida</taxon>
        <taxon>Liliopsida</taxon>
        <taxon>Poales</taxon>
        <taxon>Poaceae</taxon>
        <taxon>BOP clade</taxon>
        <taxon>Oryzoideae</taxon>
        <taxon>Oryzeae</taxon>
        <taxon>Zizaniinae</taxon>
        <taxon>Zizania</taxon>
    </lineage>
</organism>